<sequence>MTPHNRRQPKSGQTHESEPLLLEYLDLTPASTDLVRSTLAMIDGMRAAGSEVTELIVDRHYSYKRNERWAEELRKRGVRQVLDLRSEDCTGFEDADNARVAAGVPHCPSTPEHLGRLARPGPAEKRPRSLCGPDGADARYDDRMAKLNLFREQIELRQRFALERHGPGNGNPLDSRWGCPAAAGKLGCELRPGTVEAATPLGLPVVEGPADLSPLPKVCTQRTVTLRHQDLQPKLQQEHYWGSHDWEVSYARRSRVEGFFGTLKDASVGNLRRDAFRGDCLGVNGHRDLPGGGRETSPVVDSSSPQPRT</sequence>
<feature type="region of interest" description="Disordered" evidence="1">
    <location>
        <begin position="111"/>
        <end position="137"/>
    </location>
</feature>
<organism evidence="2 3">
    <name type="scientific">Egicoccus halophilus</name>
    <dbReference type="NCBI Taxonomy" id="1670830"/>
    <lineage>
        <taxon>Bacteria</taxon>
        <taxon>Bacillati</taxon>
        <taxon>Actinomycetota</taxon>
        <taxon>Nitriliruptoria</taxon>
        <taxon>Egicoccales</taxon>
        <taxon>Egicoccaceae</taxon>
        <taxon>Egicoccus</taxon>
    </lineage>
</organism>
<reference evidence="2" key="1">
    <citation type="journal article" date="2014" name="Int. J. Syst. Evol. Microbiol.">
        <title>Complete genome sequence of Corynebacterium casei LMG S-19264T (=DSM 44701T), isolated from a smear-ripened cheese.</title>
        <authorList>
            <consortium name="US DOE Joint Genome Institute (JGI-PGF)"/>
            <person name="Walter F."/>
            <person name="Albersmeier A."/>
            <person name="Kalinowski J."/>
            <person name="Ruckert C."/>
        </authorList>
    </citation>
    <scope>NUCLEOTIDE SEQUENCE</scope>
    <source>
        <strain evidence="2">CGMCC 1.14988</strain>
    </source>
</reference>
<evidence type="ECO:0000313" key="2">
    <source>
        <dbReference type="EMBL" id="GGI07866.1"/>
    </source>
</evidence>
<protein>
    <recommendedName>
        <fullName evidence="4">Transposase DDE domain-containing protein</fullName>
    </recommendedName>
</protein>
<evidence type="ECO:0000256" key="1">
    <source>
        <dbReference type="SAM" id="MobiDB-lite"/>
    </source>
</evidence>
<dbReference type="Proteomes" id="UP000650511">
    <property type="component" value="Unassembled WGS sequence"/>
</dbReference>
<comment type="caution">
    <text evidence="2">The sequence shown here is derived from an EMBL/GenBank/DDBJ whole genome shotgun (WGS) entry which is preliminary data.</text>
</comment>
<feature type="compositionally biased region" description="Polar residues" evidence="1">
    <location>
        <begin position="299"/>
        <end position="309"/>
    </location>
</feature>
<gene>
    <name evidence="2" type="ORF">GCM10011354_26220</name>
</gene>
<accession>A0A8J3EVC8</accession>
<proteinExistence type="predicted"/>
<keyword evidence="3" id="KW-1185">Reference proteome</keyword>
<name>A0A8J3EVC8_9ACTN</name>
<dbReference type="AlphaFoldDB" id="A0A8J3EVC8"/>
<dbReference type="OrthoDB" id="4485191at2"/>
<evidence type="ECO:0008006" key="4">
    <source>
        <dbReference type="Google" id="ProtNLM"/>
    </source>
</evidence>
<feature type="region of interest" description="Disordered" evidence="1">
    <location>
        <begin position="286"/>
        <end position="309"/>
    </location>
</feature>
<dbReference type="RefSeq" id="WP_130648906.1">
    <property type="nucleotide sequence ID" value="NZ_BMHA01000010.1"/>
</dbReference>
<evidence type="ECO:0000313" key="3">
    <source>
        <dbReference type="Proteomes" id="UP000650511"/>
    </source>
</evidence>
<reference evidence="2" key="2">
    <citation type="submission" date="2020-09" db="EMBL/GenBank/DDBJ databases">
        <authorList>
            <person name="Sun Q."/>
            <person name="Zhou Y."/>
        </authorList>
    </citation>
    <scope>NUCLEOTIDE SEQUENCE</scope>
    <source>
        <strain evidence="2">CGMCC 1.14988</strain>
    </source>
</reference>
<dbReference type="EMBL" id="BMHA01000010">
    <property type="protein sequence ID" value="GGI07866.1"/>
    <property type="molecule type" value="Genomic_DNA"/>
</dbReference>